<proteinExistence type="predicted"/>
<dbReference type="EMBL" id="OZ021738">
    <property type="protein sequence ID" value="CAK9320224.1"/>
    <property type="molecule type" value="Genomic_DNA"/>
</dbReference>
<dbReference type="Gene3D" id="3.90.1410.10">
    <property type="entry name" value="set domain protein methyltransferase, domain 1"/>
    <property type="match status" value="1"/>
</dbReference>
<accession>A0ABP0YIA3</accession>
<dbReference type="InterPro" id="IPR050600">
    <property type="entry name" value="SETD3_SETD6_MTase"/>
</dbReference>
<reference evidence="1 2" key="1">
    <citation type="submission" date="2024-03" db="EMBL/GenBank/DDBJ databases">
        <authorList>
            <person name="Gkanogiannis A."/>
            <person name="Becerra Lopez-Lavalle L."/>
        </authorList>
    </citation>
    <scope>NUCLEOTIDE SEQUENCE [LARGE SCALE GENOMIC DNA]</scope>
</reference>
<evidence type="ECO:0000313" key="2">
    <source>
        <dbReference type="Proteomes" id="UP001642487"/>
    </source>
</evidence>
<sequence>MANSDEAKLELFLQWLQVNGADLRGCMIKYSDLSKGCGLFSANDASDGILLVVPLDLAITPMRVLQDPLYGPECRAMYEEGEVDDRFLMILFLMVEWLRENSSWKPYLDVLPTRFGNPLWFTDNELLELKGTTLYRATELQKNSLQSLYENKVKKLVNRLLTIEGFSVREVSFEDFLWANSIFWARALNIPMPHDYVFPKIQEEVRSDSFNETIEVSTSTVSEVQLACTKNEDGCEDHRMIDSTASGKTSGSSKQETVWVEGLVPGVDFCNHDLKATATWEVDGVGSTTGVPFSMYLLSANSRSSGMEEVSISYGNKGNEELLYLYGFVVENNPDDYLMVHYPLEAVQNASFSDSKLQLLEVQKAEMRCLLPRKLLDHGFHPPNTSNIKENVVCSNRSCNYSWSGQRKLPSYLDKLIFPEKFLTALRTISMQEDELMQVSSLLAEIVGPEEHRQPTDIDVQAAVWEACGDSGALQLLVDLLQKKLMDLEEGTGTLDSDTELLKEVQVIESTNVNGSCQDSASRESDDRKPQKLVSRNQWSSIVYRHGQKRLTSLFLKEAEHALQLSLSEEN</sequence>
<dbReference type="PANTHER" id="PTHR13271">
    <property type="entry name" value="UNCHARACTERIZED PUTATIVE METHYLTRANSFERASE"/>
    <property type="match status" value="1"/>
</dbReference>
<evidence type="ECO:0008006" key="3">
    <source>
        <dbReference type="Google" id="ProtNLM"/>
    </source>
</evidence>
<dbReference type="CDD" id="cd10527">
    <property type="entry name" value="SET_LSMT"/>
    <property type="match status" value="1"/>
</dbReference>
<name>A0ABP0YIA3_9ROSI</name>
<organism evidence="1 2">
    <name type="scientific">Citrullus colocynthis</name>
    <name type="common">colocynth</name>
    <dbReference type="NCBI Taxonomy" id="252529"/>
    <lineage>
        <taxon>Eukaryota</taxon>
        <taxon>Viridiplantae</taxon>
        <taxon>Streptophyta</taxon>
        <taxon>Embryophyta</taxon>
        <taxon>Tracheophyta</taxon>
        <taxon>Spermatophyta</taxon>
        <taxon>Magnoliopsida</taxon>
        <taxon>eudicotyledons</taxon>
        <taxon>Gunneridae</taxon>
        <taxon>Pentapetalae</taxon>
        <taxon>rosids</taxon>
        <taxon>fabids</taxon>
        <taxon>Cucurbitales</taxon>
        <taxon>Cucurbitaceae</taxon>
        <taxon>Benincaseae</taxon>
        <taxon>Citrullus</taxon>
    </lineage>
</organism>
<dbReference type="PANTHER" id="PTHR13271:SF55">
    <property type="entry name" value="SET DOMAIN-CONTAINING PROTEIN"/>
    <property type="match status" value="1"/>
</dbReference>
<dbReference type="Proteomes" id="UP001642487">
    <property type="component" value="Chromosome 4"/>
</dbReference>
<dbReference type="InterPro" id="IPR046341">
    <property type="entry name" value="SET_dom_sf"/>
</dbReference>
<keyword evidence="2" id="KW-1185">Reference proteome</keyword>
<gene>
    <name evidence="1" type="ORF">CITCOLO1_LOCUS12268</name>
</gene>
<dbReference type="SUPFAM" id="SSF82199">
    <property type="entry name" value="SET domain"/>
    <property type="match status" value="1"/>
</dbReference>
<protein>
    <recommendedName>
        <fullName evidence="3">SET domain-containing protein</fullName>
    </recommendedName>
</protein>
<evidence type="ECO:0000313" key="1">
    <source>
        <dbReference type="EMBL" id="CAK9320224.1"/>
    </source>
</evidence>